<dbReference type="SUPFAM" id="SSF55729">
    <property type="entry name" value="Acyl-CoA N-acyltransferases (Nat)"/>
    <property type="match status" value="1"/>
</dbReference>
<dbReference type="EMBL" id="JACHJF010000036">
    <property type="protein sequence ID" value="MBB5122904.1"/>
    <property type="molecule type" value="Genomic_DNA"/>
</dbReference>
<feature type="domain" description="N-acetyltransferase" evidence="4">
    <location>
        <begin position="21"/>
        <end position="166"/>
    </location>
</feature>
<dbReference type="CDD" id="cd04301">
    <property type="entry name" value="NAT_SF"/>
    <property type="match status" value="1"/>
</dbReference>
<proteinExistence type="predicted"/>
<protein>
    <submittedName>
        <fullName evidence="5">Amino-acid N-acetyltransferase</fullName>
        <ecNumber evidence="5">2.3.1.1</ecNumber>
    </submittedName>
</protein>
<organism evidence="6 7">
    <name type="scientific">Streptomyces eurocidicus</name>
    <name type="common">Streptoverticillium eurocidicus</name>
    <dbReference type="NCBI Taxonomy" id="66423"/>
    <lineage>
        <taxon>Bacteria</taxon>
        <taxon>Bacillati</taxon>
        <taxon>Actinomycetota</taxon>
        <taxon>Actinomycetes</taxon>
        <taxon>Kitasatosporales</taxon>
        <taxon>Streptomycetaceae</taxon>
        <taxon>Streptomyces</taxon>
    </lineage>
</organism>
<accession>A0A2N8NTM3</accession>
<evidence type="ECO:0000256" key="1">
    <source>
        <dbReference type="ARBA" id="ARBA00022679"/>
    </source>
</evidence>
<dbReference type="PANTHER" id="PTHR30602">
    <property type="entry name" value="AMINO-ACID ACETYLTRANSFERASE"/>
    <property type="match status" value="1"/>
</dbReference>
<dbReference type="GO" id="GO:0006526">
    <property type="term" value="P:L-arginine biosynthetic process"/>
    <property type="evidence" value="ECO:0007669"/>
    <property type="project" value="InterPro"/>
</dbReference>
<dbReference type="InterPro" id="IPR016181">
    <property type="entry name" value="Acyl_CoA_acyltransferase"/>
</dbReference>
<feature type="region of interest" description="Disordered" evidence="3">
    <location>
        <begin position="1"/>
        <end position="20"/>
    </location>
</feature>
<dbReference type="EC" id="2.3.1.1" evidence="5"/>
<evidence type="ECO:0000313" key="8">
    <source>
        <dbReference type="Proteomes" id="UP000528608"/>
    </source>
</evidence>
<dbReference type="EMBL" id="LGUI01000006">
    <property type="protein sequence ID" value="PNE32116.1"/>
    <property type="molecule type" value="Genomic_DNA"/>
</dbReference>
<gene>
    <name evidence="6" type="ORF">AF335_20480</name>
    <name evidence="5" type="ORF">FHS36_006381</name>
</gene>
<reference evidence="6" key="2">
    <citation type="submission" date="2015-07" db="EMBL/GenBank/DDBJ databases">
        <authorList>
            <person name="Noorani M."/>
        </authorList>
    </citation>
    <scope>NUCLEOTIDE SEQUENCE [LARGE SCALE GENOMIC DNA]</scope>
    <source>
        <strain evidence="6">ATCC 27428</strain>
    </source>
</reference>
<dbReference type="PANTHER" id="PTHR30602:SF12">
    <property type="entry name" value="AMINO-ACID ACETYLTRANSFERASE NAGS1, CHLOROPLASTIC-RELATED"/>
    <property type="match status" value="1"/>
</dbReference>
<comment type="caution">
    <text evidence="6">The sequence shown here is derived from an EMBL/GenBank/DDBJ whole genome shotgun (WGS) entry which is preliminary data.</text>
</comment>
<dbReference type="PROSITE" id="PS51186">
    <property type="entry name" value="GNAT"/>
    <property type="match status" value="1"/>
</dbReference>
<dbReference type="GO" id="GO:0005737">
    <property type="term" value="C:cytoplasm"/>
    <property type="evidence" value="ECO:0007669"/>
    <property type="project" value="InterPro"/>
</dbReference>
<dbReference type="InterPro" id="IPR000182">
    <property type="entry name" value="GNAT_dom"/>
</dbReference>
<reference evidence="7" key="1">
    <citation type="submission" date="2015-07" db="EMBL/GenBank/DDBJ databases">
        <authorList>
            <person name="Graham D.E."/>
            <person name="Giannone R.J."/>
            <person name="Gulvik C.A."/>
            <person name="Hettich R.L."/>
            <person name="Klingeman D.M."/>
            <person name="Mahan K.M."/>
            <person name="Parry R.J."/>
            <person name="Spain J.C."/>
        </authorList>
    </citation>
    <scope>NUCLEOTIDE SEQUENCE [LARGE SCALE GENOMIC DNA]</scope>
    <source>
        <strain evidence="7">ATCC 27428</strain>
    </source>
</reference>
<dbReference type="RefSeq" id="WP_244927111.1">
    <property type="nucleotide sequence ID" value="NZ_JACHJF010000036.1"/>
</dbReference>
<dbReference type="Gene3D" id="3.40.630.30">
    <property type="match status" value="1"/>
</dbReference>
<evidence type="ECO:0000313" key="5">
    <source>
        <dbReference type="EMBL" id="MBB5122904.1"/>
    </source>
</evidence>
<dbReference type="GO" id="GO:0004042">
    <property type="term" value="F:L-glutamate N-acetyltransferase activity"/>
    <property type="evidence" value="ECO:0007669"/>
    <property type="project" value="InterPro"/>
</dbReference>
<evidence type="ECO:0000259" key="4">
    <source>
        <dbReference type="PROSITE" id="PS51186"/>
    </source>
</evidence>
<reference evidence="5 8" key="3">
    <citation type="submission" date="2020-08" db="EMBL/GenBank/DDBJ databases">
        <title>Genomic Encyclopedia of Type Strains, Phase III (KMG-III): the genomes of soil and plant-associated and newly described type strains.</title>
        <authorList>
            <person name="Whitman W."/>
        </authorList>
    </citation>
    <scope>NUCLEOTIDE SEQUENCE [LARGE SCALE GENOMIC DNA]</scope>
    <source>
        <strain evidence="5 8">CECT 3259</strain>
    </source>
</reference>
<dbReference type="Proteomes" id="UP000528608">
    <property type="component" value="Unassembled WGS sequence"/>
</dbReference>
<name>A0A2N8NTM3_STREU</name>
<dbReference type="AlphaFoldDB" id="A0A2N8NTM3"/>
<keyword evidence="1 5" id="KW-0808">Transferase</keyword>
<dbReference type="Proteomes" id="UP000235945">
    <property type="component" value="Unassembled WGS sequence"/>
</dbReference>
<keyword evidence="2 5" id="KW-0012">Acyltransferase</keyword>
<evidence type="ECO:0000313" key="6">
    <source>
        <dbReference type="EMBL" id="PNE32116.1"/>
    </source>
</evidence>
<keyword evidence="7" id="KW-1185">Reference proteome</keyword>
<sequence>MAAAHCRTAGSPAGEPTLAPPSVRMADATDAAGLYALSEPFMRSGALLWRTPESYARTAREFLVAEDGDGVLEGCVALRTYPGDARTPVGMPAVLHNFCVRAGRQRRGVGSRLLAALLREAAARSVGEVFAATTGGGEAFVRSGFREADAGRAPRAWAVSLDPGRNSRVFARALTAPFTAGAVTRPRAGGYGG</sequence>
<evidence type="ECO:0000256" key="3">
    <source>
        <dbReference type="SAM" id="MobiDB-lite"/>
    </source>
</evidence>
<evidence type="ECO:0000256" key="2">
    <source>
        <dbReference type="ARBA" id="ARBA00023315"/>
    </source>
</evidence>
<dbReference type="InterPro" id="IPR010167">
    <property type="entry name" value="NH2A_AcTrfase"/>
</dbReference>
<dbReference type="Pfam" id="PF13508">
    <property type="entry name" value="Acetyltransf_7"/>
    <property type="match status" value="1"/>
</dbReference>
<evidence type="ECO:0000313" key="7">
    <source>
        <dbReference type="Proteomes" id="UP000235945"/>
    </source>
</evidence>